<reference evidence="2 3" key="1">
    <citation type="submission" date="2018-11" db="EMBL/GenBank/DDBJ databases">
        <title>Genome squencing of methanotrophic bacteria isolated from alkaline groundwater in Korea.</title>
        <authorList>
            <person name="Nguyen L.N."/>
        </authorList>
    </citation>
    <scope>NUCLEOTIDE SEQUENCE [LARGE SCALE GENOMIC DNA]</scope>
    <source>
        <strain evidence="2 3">GW6</strain>
    </source>
</reference>
<dbReference type="RefSeq" id="WP_124737664.1">
    <property type="nucleotide sequence ID" value="NZ_CP034086.1"/>
</dbReference>
<evidence type="ECO:0000313" key="2">
    <source>
        <dbReference type="EMBL" id="AZG75813.1"/>
    </source>
</evidence>
<name>A0A3G8M1F3_9HYPH</name>
<dbReference type="EMBL" id="CP034086">
    <property type="protein sequence ID" value="AZG75813.1"/>
    <property type="molecule type" value="Genomic_DNA"/>
</dbReference>
<protein>
    <submittedName>
        <fullName evidence="2">Chromosomal replication initiator DnaA</fullName>
    </submittedName>
</protein>
<organism evidence="2 3">
    <name type="scientific">Methylocystis rosea</name>
    <dbReference type="NCBI Taxonomy" id="173366"/>
    <lineage>
        <taxon>Bacteria</taxon>
        <taxon>Pseudomonadati</taxon>
        <taxon>Pseudomonadota</taxon>
        <taxon>Alphaproteobacteria</taxon>
        <taxon>Hyphomicrobiales</taxon>
        <taxon>Methylocystaceae</taxon>
        <taxon>Methylocystis</taxon>
    </lineage>
</organism>
<gene>
    <name evidence="2" type="ORF">EHO51_03145</name>
</gene>
<dbReference type="InterPro" id="IPR010921">
    <property type="entry name" value="Trp_repressor/repl_initiator"/>
</dbReference>
<dbReference type="SMART" id="SM00760">
    <property type="entry name" value="Bac_DnaA_C"/>
    <property type="match status" value="1"/>
</dbReference>
<sequence>MFLDPTLIPGLSAAAAAAAKGAPFTDLFSPRRSRASVARARQLAVYLHHVALGASVSACAKAFARDRATVRHACATIEDLRDDPLFDAGARRLETALAAQRDMICALLSQGSAQ</sequence>
<dbReference type="Gene3D" id="1.10.1750.10">
    <property type="match status" value="1"/>
</dbReference>
<dbReference type="CDD" id="cd06571">
    <property type="entry name" value="Bac_DnaA_C"/>
    <property type="match status" value="1"/>
</dbReference>
<feature type="domain" description="Chromosomal replication initiator DnaA C-terminal" evidence="1">
    <location>
        <begin position="4"/>
        <end position="77"/>
    </location>
</feature>
<evidence type="ECO:0000313" key="3">
    <source>
        <dbReference type="Proteomes" id="UP000273982"/>
    </source>
</evidence>
<dbReference type="GO" id="GO:0006270">
    <property type="term" value="P:DNA replication initiation"/>
    <property type="evidence" value="ECO:0007669"/>
    <property type="project" value="InterPro"/>
</dbReference>
<dbReference type="SUPFAM" id="SSF48295">
    <property type="entry name" value="TrpR-like"/>
    <property type="match status" value="1"/>
</dbReference>
<dbReference type="GO" id="GO:0005524">
    <property type="term" value="F:ATP binding"/>
    <property type="evidence" value="ECO:0007669"/>
    <property type="project" value="InterPro"/>
</dbReference>
<proteinExistence type="predicted"/>
<dbReference type="Pfam" id="PF08299">
    <property type="entry name" value="Bac_DnaA_C"/>
    <property type="match status" value="1"/>
</dbReference>
<dbReference type="KEGG" id="mros:EHO51_03145"/>
<dbReference type="Proteomes" id="UP000273982">
    <property type="component" value="Chromosome"/>
</dbReference>
<dbReference type="GO" id="GO:0043565">
    <property type="term" value="F:sequence-specific DNA binding"/>
    <property type="evidence" value="ECO:0007669"/>
    <property type="project" value="InterPro"/>
</dbReference>
<dbReference type="AlphaFoldDB" id="A0A3G8M1F3"/>
<dbReference type="InterPro" id="IPR013159">
    <property type="entry name" value="DnaA_C"/>
</dbReference>
<accession>A0A3G8M1F3</accession>
<dbReference type="GO" id="GO:0006275">
    <property type="term" value="P:regulation of DNA replication"/>
    <property type="evidence" value="ECO:0007669"/>
    <property type="project" value="InterPro"/>
</dbReference>
<evidence type="ECO:0000259" key="1">
    <source>
        <dbReference type="SMART" id="SM00760"/>
    </source>
</evidence>